<comment type="caution">
    <text evidence="3">The sequence shown here is derived from an EMBL/GenBank/DDBJ whole genome shotgun (WGS) entry which is preliminary data.</text>
</comment>
<keyword evidence="4" id="KW-1185">Reference proteome</keyword>
<reference evidence="3 4" key="2">
    <citation type="submission" date="2020-02" db="EMBL/GenBank/DDBJ databases">
        <title>Candidatus Galacturonibacter soehngenii shows hetero-acetogenic catabolism of galacturonic acid but lacks a canonical carbon monoxide dehydrogenase/acetyl-CoA synthase complex.</title>
        <authorList>
            <person name="Diender M."/>
            <person name="Stouten G.R."/>
            <person name="Petersen J.F."/>
            <person name="Nielsen P.H."/>
            <person name="Dueholm M.S."/>
            <person name="Pronk J.T."/>
            <person name="Van Loosdrecht M.C.M."/>
        </authorList>
    </citation>
    <scope>NUCLEOTIDE SEQUENCE [LARGE SCALE GENOMIC DNA]</scope>
    <source>
        <strain evidence="3">GalUA</strain>
    </source>
</reference>
<protein>
    <submittedName>
        <fullName evidence="3">Ig-like domain-containing protein</fullName>
    </submittedName>
</protein>
<dbReference type="EMBL" id="WAGX01000007">
    <property type="protein sequence ID" value="KAB1435916.1"/>
    <property type="molecule type" value="Genomic_DNA"/>
</dbReference>
<keyword evidence="1" id="KW-0732">Signal</keyword>
<evidence type="ECO:0000256" key="1">
    <source>
        <dbReference type="SAM" id="SignalP"/>
    </source>
</evidence>
<dbReference type="InterPro" id="IPR008964">
    <property type="entry name" value="Invasin/intimin_cell_adhesion"/>
</dbReference>
<sequence length="126" mass="13591">MKKIKCKAIVLCLLIIMFINGTTGYAAQSETQAKAQDNQNTVKEEIINPTEIDLGDYQSEMLVGEKQLLSVTVLPTNVTDQTVIYQSSDQGVATINGMGRITAISKGTTQITATCGSIQNEFSLTV</sequence>
<dbReference type="Proteomes" id="UP000461768">
    <property type="component" value="Unassembled WGS sequence"/>
</dbReference>
<dbReference type="SMART" id="SM00635">
    <property type="entry name" value="BID_2"/>
    <property type="match status" value="1"/>
</dbReference>
<dbReference type="SUPFAM" id="SSF49373">
    <property type="entry name" value="Invasin/intimin cell-adhesion fragments"/>
    <property type="match status" value="1"/>
</dbReference>
<evidence type="ECO:0000259" key="2">
    <source>
        <dbReference type="SMART" id="SM00635"/>
    </source>
</evidence>
<proteinExistence type="predicted"/>
<accession>A0A7V7QIY4</accession>
<gene>
    <name evidence="3" type="ORF">F7O84_16200</name>
</gene>
<dbReference type="OrthoDB" id="2046310at2"/>
<dbReference type="RefSeq" id="WP_151147656.1">
    <property type="nucleotide sequence ID" value="NZ_WAGX01000007.1"/>
</dbReference>
<feature type="domain" description="BIG2" evidence="2">
    <location>
        <begin position="48"/>
        <end position="125"/>
    </location>
</feature>
<dbReference type="InterPro" id="IPR003343">
    <property type="entry name" value="Big_2"/>
</dbReference>
<evidence type="ECO:0000313" key="3">
    <source>
        <dbReference type="EMBL" id="KAB1435916.1"/>
    </source>
</evidence>
<evidence type="ECO:0000313" key="4">
    <source>
        <dbReference type="Proteomes" id="UP000461768"/>
    </source>
</evidence>
<name>A0A7V7QIY4_9FIRM</name>
<dbReference type="AlphaFoldDB" id="A0A7V7QIY4"/>
<dbReference type="Gene3D" id="2.60.40.1080">
    <property type="match status" value="1"/>
</dbReference>
<dbReference type="Pfam" id="PF02368">
    <property type="entry name" value="Big_2"/>
    <property type="match status" value="1"/>
</dbReference>
<reference evidence="3 4" key="1">
    <citation type="submission" date="2019-09" db="EMBL/GenBank/DDBJ databases">
        <authorList>
            <person name="Valk L.C."/>
        </authorList>
    </citation>
    <scope>NUCLEOTIDE SEQUENCE [LARGE SCALE GENOMIC DNA]</scope>
    <source>
        <strain evidence="3">GalUA</strain>
    </source>
</reference>
<feature type="chain" id="PRO_5031154085" evidence="1">
    <location>
        <begin position="27"/>
        <end position="126"/>
    </location>
</feature>
<feature type="signal peptide" evidence="1">
    <location>
        <begin position="1"/>
        <end position="26"/>
    </location>
</feature>
<organism evidence="3 4">
    <name type="scientific">Candidatus Galacturonatibacter soehngenii</name>
    <dbReference type="NCBI Taxonomy" id="2307010"/>
    <lineage>
        <taxon>Bacteria</taxon>
        <taxon>Bacillati</taxon>
        <taxon>Bacillota</taxon>
        <taxon>Clostridia</taxon>
        <taxon>Lachnospirales</taxon>
        <taxon>Lachnospiraceae</taxon>
        <taxon>Candidatus Galacturonatibacter</taxon>
    </lineage>
</organism>